<comment type="caution">
    <text evidence="1">The sequence shown here is derived from an EMBL/GenBank/DDBJ whole genome shotgun (WGS) entry which is preliminary data.</text>
</comment>
<evidence type="ECO:0000313" key="2">
    <source>
        <dbReference type="Proteomes" id="UP001595816"/>
    </source>
</evidence>
<gene>
    <name evidence="1" type="ORF">ACFOZ4_23150</name>
</gene>
<proteinExistence type="predicted"/>
<dbReference type="SUPFAM" id="SSF55729">
    <property type="entry name" value="Acyl-CoA N-acyltransferases (Nat)"/>
    <property type="match status" value="1"/>
</dbReference>
<keyword evidence="2" id="KW-1185">Reference proteome</keyword>
<evidence type="ECO:0000313" key="1">
    <source>
        <dbReference type="EMBL" id="MFC4133516.1"/>
    </source>
</evidence>
<dbReference type="EMBL" id="JBHSAY010000012">
    <property type="protein sequence ID" value="MFC4133516.1"/>
    <property type="molecule type" value="Genomic_DNA"/>
</dbReference>
<protein>
    <submittedName>
        <fullName evidence="1">GNAT family N-acetyltransferase</fullName>
    </submittedName>
</protein>
<organism evidence="1 2">
    <name type="scientific">Hamadaea flava</name>
    <dbReference type="NCBI Taxonomy" id="1742688"/>
    <lineage>
        <taxon>Bacteria</taxon>
        <taxon>Bacillati</taxon>
        <taxon>Actinomycetota</taxon>
        <taxon>Actinomycetes</taxon>
        <taxon>Micromonosporales</taxon>
        <taxon>Micromonosporaceae</taxon>
        <taxon>Hamadaea</taxon>
    </lineage>
</organism>
<dbReference type="Gene3D" id="3.40.630.30">
    <property type="match status" value="1"/>
</dbReference>
<accession>A0ABV8LR47</accession>
<dbReference type="Proteomes" id="UP001595816">
    <property type="component" value="Unassembled WGS sequence"/>
</dbReference>
<reference evidence="2" key="1">
    <citation type="journal article" date="2019" name="Int. J. Syst. Evol. Microbiol.">
        <title>The Global Catalogue of Microorganisms (GCM) 10K type strain sequencing project: providing services to taxonomists for standard genome sequencing and annotation.</title>
        <authorList>
            <consortium name="The Broad Institute Genomics Platform"/>
            <consortium name="The Broad Institute Genome Sequencing Center for Infectious Disease"/>
            <person name="Wu L."/>
            <person name="Ma J."/>
        </authorList>
    </citation>
    <scope>NUCLEOTIDE SEQUENCE [LARGE SCALE GENOMIC DNA]</scope>
    <source>
        <strain evidence="2">CGMCC 4.7289</strain>
    </source>
</reference>
<dbReference type="InterPro" id="IPR016181">
    <property type="entry name" value="Acyl_CoA_acyltransferase"/>
</dbReference>
<name>A0ABV8LR47_9ACTN</name>
<sequence>MDLADAIAQVEAGDWLPADRWYLTAPQPGPRAAAVVAFPGVSIIAADVDSAWVAGELPEEDLSAPLNPPFLRALEEKLTRRVNNIDIVMMSVRLPGPPPLTLREVSDSDHPRVRRAHRYRDEVRVWETESGRGVLIVGRGLAGRWEVAVEVDPQARDRGLGRTLALAARHLVPEERPVWAQIAPGNAASVRAFLAAGYEPVGAEALLVS</sequence>
<dbReference type="RefSeq" id="WP_253762310.1">
    <property type="nucleotide sequence ID" value="NZ_JAMZDZ010000001.1"/>
</dbReference>